<evidence type="ECO:0000256" key="3">
    <source>
        <dbReference type="ARBA" id="ARBA00011233"/>
    </source>
</evidence>
<evidence type="ECO:0000256" key="5">
    <source>
        <dbReference type="ARBA" id="ARBA00023277"/>
    </source>
</evidence>
<dbReference type="RefSeq" id="WP_188377739.1">
    <property type="nucleotide sequence ID" value="NZ_BMEL01000003.1"/>
</dbReference>
<comment type="pathway">
    <text evidence="1">Carbohydrate acid metabolism.</text>
</comment>
<reference evidence="6" key="1">
    <citation type="journal article" date="2014" name="Int. J. Syst. Evol. Microbiol.">
        <title>Complete genome sequence of Corynebacterium casei LMG S-19264T (=DSM 44701T), isolated from a smear-ripened cheese.</title>
        <authorList>
            <consortium name="US DOE Joint Genome Institute (JGI-PGF)"/>
            <person name="Walter F."/>
            <person name="Albersmeier A."/>
            <person name="Kalinowski J."/>
            <person name="Ruckert C."/>
        </authorList>
    </citation>
    <scope>NUCLEOTIDE SEQUENCE</scope>
    <source>
        <strain evidence="6">CGMCC 1.12153</strain>
    </source>
</reference>
<evidence type="ECO:0000256" key="2">
    <source>
        <dbReference type="ARBA" id="ARBA00006906"/>
    </source>
</evidence>
<dbReference type="Pfam" id="PF01081">
    <property type="entry name" value="Aldolase"/>
    <property type="match status" value="1"/>
</dbReference>
<dbReference type="NCBIfam" id="TIGR01182">
    <property type="entry name" value="eda"/>
    <property type="match status" value="1"/>
</dbReference>
<dbReference type="InterPro" id="IPR000887">
    <property type="entry name" value="Aldlse_KDPG_KHG"/>
</dbReference>
<organism evidence="6 7">
    <name type="scientific">Halobacillus andaensis</name>
    <dbReference type="NCBI Taxonomy" id="1176239"/>
    <lineage>
        <taxon>Bacteria</taxon>
        <taxon>Bacillati</taxon>
        <taxon>Bacillota</taxon>
        <taxon>Bacilli</taxon>
        <taxon>Bacillales</taxon>
        <taxon>Bacillaceae</taxon>
        <taxon>Halobacillus</taxon>
    </lineage>
</organism>
<keyword evidence="4" id="KW-0456">Lyase</keyword>
<name>A0A917B6G4_HALAA</name>
<comment type="subunit">
    <text evidence="3">Homotrimer.</text>
</comment>
<dbReference type="GO" id="GO:0016829">
    <property type="term" value="F:lyase activity"/>
    <property type="evidence" value="ECO:0007669"/>
    <property type="project" value="UniProtKB-KW"/>
</dbReference>
<dbReference type="CDD" id="cd00452">
    <property type="entry name" value="KDPG_aldolase"/>
    <property type="match status" value="1"/>
</dbReference>
<evidence type="ECO:0000313" key="7">
    <source>
        <dbReference type="Proteomes" id="UP000660110"/>
    </source>
</evidence>
<protein>
    <submittedName>
        <fullName evidence="6">Ketohydroxyglutarate aldolase</fullName>
    </submittedName>
</protein>
<evidence type="ECO:0000313" key="6">
    <source>
        <dbReference type="EMBL" id="GGF24111.1"/>
    </source>
</evidence>
<dbReference type="AlphaFoldDB" id="A0A917B6G4"/>
<sequence length="215" mass="22849">MDQTMDQLLNNKKIIAIIRGIPSGTGHDVAQALYDGGVRFLEITLNTGGALEMISELKEAFQGKLRVGAGTVLNVEDAKASIEAGAEYVVSPHFDEEVVTYCLSQGVPVWPGTMTPTEMMRATNLGAPAVKVFPVGALGVKYIKDVRGPLNHIKMIATGGVNLDNIQDVITYGVTAVGLGGNLVNNQLIAQGKYNEITELARAYAAKVEEVVVHG</sequence>
<dbReference type="SUPFAM" id="SSF51569">
    <property type="entry name" value="Aldolase"/>
    <property type="match status" value="1"/>
</dbReference>
<dbReference type="PANTHER" id="PTHR30246">
    <property type="entry name" value="2-KETO-3-DEOXY-6-PHOSPHOGLUCONATE ALDOLASE"/>
    <property type="match status" value="1"/>
</dbReference>
<accession>A0A917B6G4</accession>
<comment type="similarity">
    <text evidence="2">Belongs to the KHG/KDPG aldolase family.</text>
</comment>
<keyword evidence="7" id="KW-1185">Reference proteome</keyword>
<evidence type="ECO:0000256" key="4">
    <source>
        <dbReference type="ARBA" id="ARBA00023239"/>
    </source>
</evidence>
<dbReference type="Proteomes" id="UP000660110">
    <property type="component" value="Unassembled WGS sequence"/>
</dbReference>
<evidence type="ECO:0000256" key="1">
    <source>
        <dbReference type="ARBA" id="ARBA00004761"/>
    </source>
</evidence>
<reference evidence="6" key="2">
    <citation type="submission" date="2020-09" db="EMBL/GenBank/DDBJ databases">
        <authorList>
            <person name="Sun Q."/>
            <person name="Zhou Y."/>
        </authorList>
    </citation>
    <scope>NUCLEOTIDE SEQUENCE</scope>
    <source>
        <strain evidence="6">CGMCC 1.12153</strain>
    </source>
</reference>
<dbReference type="Gene3D" id="3.20.20.70">
    <property type="entry name" value="Aldolase class I"/>
    <property type="match status" value="1"/>
</dbReference>
<keyword evidence="5" id="KW-0119">Carbohydrate metabolism</keyword>
<dbReference type="InterPro" id="IPR013785">
    <property type="entry name" value="Aldolase_TIM"/>
</dbReference>
<proteinExistence type="inferred from homology"/>
<comment type="caution">
    <text evidence="6">The sequence shown here is derived from an EMBL/GenBank/DDBJ whole genome shotgun (WGS) entry which is preliminary data.</text>
</comment>
<dbReference type="EMBL" id="BMEL01000003">
    <property type="protein sequence ID" value="GGF24111.1"/>
    <property type="molecule type" value="Genomic_DNA"/>
</dbReference>
<gene>
    <name evidence="6" type="ORF">GCM10010954_23740</name>
</gene>
<dbReference type="PANTHER" id="PTHR30246:SF1">
    <property type="entry name" value="2-DEHYDRO-3-DEOXY-6-PHOSPHOGALACTONATE ALDOLASE-RELATED"/>
    <property type="match status" value="1"/>
</dbReference>